<feature type="compositionally biased region" description="Polar residues" evidence="3">
    <location>
        <begin position="250"/>
        <end position="262"/>
    </location>
</feature>
<organism evidence="4 5">
    <name type="scientific">Lophiostoma macrostomum CBS 122681</name>
    <dbReference type="NCBI Taxonomy" id="1314788"/>
    <lineage>
        <taxon>Eukaryota</taxon>
        <taxon>Fungi</taxon>
        <taxon>Dikarya</taxon>
        <taxon>Ascomycota</taxon>
        <taxon>Pezizomycotina</taxon>
        <taxon>Dothideomycetes</taxon>
        <taxon>Pleosporomycetidae</taxon>
        <taxon>Pleosporales</taxon>
        <taxon>Lophiostomataceae</taxon>
        <taxon>Lophiostoma</taxon>
    </lineage>
</organism>
<feature type="compositionally biased region" description="Low complexity" evidence="3">
    <location>
        <begin position="375"/>
        <end position="385"/>
    </location>
</feature>
<dbReference type="InterPro" id="IPR032675">
    <property type="entry name" value="LRR_dom_sf"/>
</dbReference>
<dbReference type="PROSITE" id="PS51450">
    <property type="entry name" value="LRR"/>
    <property type="match status" value="2"/>
</dbReference>
<accession>A0A6A6THB2</accession>
<feature type="compositionally biased region" description="Low complexity" evidence="3">
    <location>
        <begin position="183"/>
        <end position="195"/>
    </location>
</feature>
<feature type="compositionally biased region" description="Polar residues" evidence="3">
    <location>
        <begin position="102"/>
        <end position="117"/>
    </location>
</feature>
<dbReference type="AlphaFoldDB" id="A0A6A6THB2"/>
<keyword evidence="2" id="KW-0677">Repeat</keyword>
<dbReference type="InterPro" id="IPR050216">
    <property type="entry name" value="LRR_domain-containing"/>
</dbReference>
<dbReference type="GO" id="GO:0005737">
    <property type="term" value="C:cytoplasm"/>
    <property type="evidence" value="ECO:0007669"/>
    <property type="project" value="TreeGrafter"/>
</dbReference>
<dbReference type="SUPFAM" id="SSF52058">
    <property type="entry name" value="L domain-like"/>
    <property type="match status" value="2"/>
</dbReference>
<feature type="compositionally biased region" description="Low complexity" evidence="3">
    <location>
        <begin position="395"/>
        <end position="418"/>
    </location>
</feature>
<keyword evidence="5" id="KW-1185">Reference proteome</keyword>
<feature type="compositionally biased region" description="Basic and acidic residues" evidence="3">
    <location>
        <begin position="433"/>
        <end position="442"/>
    </location>
</feature>
<dbReference type="Gene3D" id="3.80.10.10">
    <property type="entry name" value="Ribonuclease Inhibitor"/>
    <property type="match status" value="2"/>
</dbReference>
<evidence type="ECO:0000256" key="2">
    <source>
        <dbReference type="ARBA" id="ARBA00022737"/>
    </source>
</evidence>
<name>A0A6A6THB2_9PLEO</name>
<evidence type="ECO:0000313" key="5">
    <source>
        <dbReference type="Proteomes" id="UP000799324"/>
    </source>
</evidence>
<feature type="compositionally biased region" description="Polar residues" evidence="3">
    <location>
        <begin position="26"/>
        <end position="40"/>
    </location>
</feature>
<dbReference type="Pfam" id="PF00560">
    <property type="entry name" value="LRR_1"/>
    <property type="match status" value="1"/>
</dbReference>
<dbReference type="InterPro" id="IPR003591">
    <property type="entry name" value="Leu-rich_rpt_typical-subtyp"/>
</dbReference>
<dbReference type="Proteomes" id="UP000799324">
    <property type="component" value="Unassembled WGS sequence"/>
</dbReference>
<feature type="compositionally biased region" description="Low complexity" evidence="3">
    <location>
        <begin position="125"/>
        <end position="138"/>
    </location>
</feature>
<dbReference type="EMBL" id="MU004319">
    <property type="protein sequence ID" value="KAF2658014.1"/>
    <property type="molecule type" value="Genomic_DNA"/>
</dbReference>
<dbReference type="Pfam" id="PF13855">
    <property type="entry name" value="LRR_8"/>
    <property type="match status" value="1"/>
</dbReference>
<reference evidence="4" key="1">
    <citation type="journal article" date="2020" name="Stud. Mycol.">
        <title>101 Dothideomycetes genomes: a test case for predicting lifestyles and emergence of pathogens.</title>
        <authorList>
            <person name="Haridas S."/>
            <person name="Albert R."/>
            <person name="Binder M."/>
            <person name="Bloem J."/>
            <person name="Labutti K."/>
            <person name="Salamov A."/>
            <person name="Andreopoulos B."/>
            <person name="Baker S."/>
            <person name="Barry K."/>
            <person name="Bills G."/>
            <person name="Bluhm B."/>
            <person name="Cannon C."/>
            <person name="Castanera R."/>
            <person name="Culley D."/>
            <person name="Daum C."/>
            <person name="Ezra D."/>
            <person name="Gonzalez J."/>
            <person name="Henrissat B."/>
            <person name="Kuo A."/>
            <person name="Liang C."/>
            <person name="Lipzen A."/>
            <person name="Lutzoni F."/>
            <person name="Magnuson J."/>
            <person name="Mondo S."/>
            <person name="Nolan M."/>
            <person name="Ohm R."/>
            <person name="Pangilinan J."/>
            <person name="Park H.-J."/>
            <person name="Ramirez L."/>
            <person name="Alfaro M."/>
            <person name="Sun H."/>
            <person name="Tritt A."/>
            <person name="Yoshinaga Y."/>
            <person name="Zwiers L.-H."/>
            <person name="Turgeon B."/>
            <person name="Goodwin S."/>
            <person name="Spatafora J."/>
            <person name="Crous P."/>
            <person name="Grigoriev I."/>
        </authorList>
    </citation>
    <scope>NUCLEOTIDE SEQUENCE</scope>
    <source>
        <strain evidence="4">CBS 122681</strain>
    </source>
</reference>
<feature type="compositionally biased region" description="Low complexity" evidence="3">
    <location>
        <begin position="157"/>
        <end position="167"/>
    </location>
</feature>
<dbReference type="SMART" id="SM00364">
    <property type="entry name" value="LRR_BAC"/>
    <property type="match status" value="7"/>
</dbReference>
<evidence type="ECO:0000313" key="4">
    <source>
        <dbReference type="EMBL" id="KAF2658014.1"/>
    </source>
</evidence>
<protein>
    <submittedName>
        <fullName evidence="4">L domain-like protein</fullName>
    </submittedName>
</protein>
<dbReference type="PANTHER" id="PTHR48051">
    <property type="match status" value="1"/>
</dbReference>
<feature type="compositionally biased region" description="Polar residues" evidence="3">
    <location>
        <begin position="60"/>
        <end position="78"/>
    </location>
</feature>
<evidence type="ECO:0000256" key="3">
    <source>
        <dbReference type="SAM" id="MobiDB-lite"/>
    </source>
</evidence>
<gene>
    <name evidence="4" type="ORF">K491DRAFT_676806</name>
</gene>
<dbReference type="SMART" id="SM00369">
    <property type="entry name" value="LRR_TYP"/>
    <property type="match status" value="9"/>
</dbReference>
<dbReference type="InterPro" id="IPR001611">
    <property type="entry name" value="Leu-rich_rpt"/>
</dbReference>
<keyword evidence="1" id="KW-0433">Leucine-rich repeat</keyword>
<feature type="region of interest" description="Disordered" evidence="3">
    <location>
        <begin position="1"/>
        <end position="459"/>
    </location>
</feature>
<sequence length="1095" mass="117784">MEPQSSIPVRASGIPRPASRLPVLKSSGSQSQLRSTPSTDQLRKKPSISSISSLARPRETTTSSSTLQKKPSRSSLVRATTPAGPGIAGSTRLSGVAATKRTVPSTAQTRSSSSNASAFKKPIGRPQSRQSRTASQSRVGLQNNAQEEDTLGDLDGFRSASRASSRAGFREQEAESALDSESEPVNAVPAPAPSARKARPSLSDRTIESLSQLPSSPAVSKSRRRSSFFNADNPMPPPLRPASALGGNRRPTTSDGTPQATPATPRRLGGVSQRGSLTAPGKRSVSAAVATDSVSTPSKTVWPAAPGSRMSSQLKKQPLSQVQNVQATTKPRPLSNSKTMLARTPKARPSLAGTFGEALSPPATTAAPVTPSPKKPAAATMATPETARKVSNSSAALREQLAKAKAAARASPAQPLAETPEKTSKSSAALREQIAKAREASRRAQAAKQFGNGTPPREVPAVTENEFGIEPDPEEISAFDFGLDDPFNQREKGGKSLLRKRIDAARVDGRLNIAAMGLSEFPEDVLTMYKYDPNDHSVAWGEVVDLTTIIAADNDLSSLPDALFPDIDIKLAEDTDEDGPQFGGVQNLDFHGNALRGLPLGLGRLTQISKLNLSRNRLPPAAWDIISQMTTLRELKVAENSLEGDIPSSIGFLQDLEVLELQNNKLTSLPPEIRELAHLRILNVADNRLASLPIDLFTSVPIIELIASKNSFKGCFFEVDTVPHLQTLQLSNNSIVSLCEGTILLPALKSLDVSVNRLSALPDISSWSSLITLLVGENKLTTLPEGFVSLKQLRNADFTGNDLKVVDEKIAFMENLDNLTLAANPLRERKFLTMNTQDIKSDLQSRSAPDEADAQALNGKDSEALTSENNNGWILKPSGTLDLSLKDITEIDEAAVVAFAESNDVRQVYLQQNQLTSIPAVLSQLTHLAVLDLSKNNIADPFTENVHFAKLKELRLPSNKLRSFDSITRHLSAPALQYLNVSNNRIMGPLPTLRSSFPELRTLLAADNTISEVPAEALEGLKVVNLGNNEIARLEPQIGLYAGTLTSLELEGNMFRVPNYALLRKGTEAVLAWLRERIPSPTEEFFVTPKSPETF</sequence>
<dbReference type="PANTHER" id="PTHR48051:SF1">
    <property type="entry name" value="RAS SUPPRESSOR PROTEIN 1"/>
    <property type="match status" value="1"/>
</dbReference>
<feature type="compositionally biased region" description="Low complexity" evidence="3">
    <location>
        <begin position="284"/>
        <end position="298"/>
    </location>
</feature>
<dbReference type="OrthoDB" id="676979at2759"/>
<feature type="compositionally biased region" description="Polar residues" evidence="3">
    <location>
        <begin position="208"/>
        <end position="219"/>
    </location>
</feature>
<proteinExistence type="predicted"/>
<feature type="region of interest" description="Disordered" evidence="3">
    <location>
        <begin position="842"/>
        <end position="864"/>
    </location>
</feature>
<evidence type="ECO:0000256" key="1">
    <source>
        <dbReference type="ARBA" id="ARBA00022614"/>
    </source>
</evidence>
<feature type="compositionally biased region" description="Polar residues" evidence="3">
    <location>
        <begin position="309"/>
        <end position="339"/>
    </location>
</feature>